<accession>A0A7X6L2S4</accession>
<sequence>MTSRTSDLLFDESFSFPGELRRAGPARAGVFIRHAGGVILGAVEVTGTATSSEDEHAAEAGIEAAGPSADTGAG</sequence>
<evidence type="ECO:0000313" key="3">
    <source>
        <dbReference type="Proteomes" id="UP000540698"/>
    </source>
</evidence>
<evidence type="ECO:0000313" key="2">
    <source>
        <dbReference type="EMBL" id="NKY26614.1"/>
    </source>
</evidence>
<dbReference type="EMBL" id="JAAXOS010000004">
    <property type="protein sequence ID" value="NKY26614.1"/>
    <property type="molecule type" value="Genomic_DNA"/>
</dbReference>
<feature type="region of interest" description="Disordered" evidence="1">
    <location>
        <begin position="50"/>
        <end position="74"/>
    </location>
</feature>
<gene>
    <name evidence="2" type="ORF">HGB38_10335</name>
</gene>
<comment type="caution">
    <text evidence="2">The sequence shown here is derived from an EMBL/GenBank/DDBJ whole genome shotgun (WGS) entry which is preliminary data.</text>
</comment>
<dbReference type="AlphaFoldDB" id="A0A7X6L2S4"/>
<reference evidence="2 3" key="1">
    <citation type="submission" date="2020-04" db="EMBL/GenBank/DDBJ databases">
        <title>MicrobeNet Type strains.</title>
        <authorList>
            <person name="Nicholson A.C."/>
        </authorList>
    </citation>
    <scope>NUCLEOTIDE SEQUENCE [LARGE SCALE GENOMIC DNA]</scope>
    <source>
        <strain evidence="2 3">DSM 44956</strain>
    </source>
</reference>
<name>A0A7X6L2S4_9NOCA</name>
<protein>
    <submittedName>
        <fullName evidence="2">Uncharacterized protein</fullName>
    </submittedName>
</protein>
<evidence type="ECO:0000256" key="1">
    <source>
        <dbReference type="SAM" id="MobiDB-lite"/>
    </source>
</evidence>
<dbReference type="InterPro" id="IPR038084">
    <property type="entry name" value="PduO/GlcC-like_sf"/>
</dbReference>
<dbReference type="RefSeq" id="WP_062974039.1">
    <property type="nucleotide sequence ID" value="NZ_JAAXOS010000004.1"/>
</dbReference>
<dbReference type="Proteomes" id="UP000540698">
    <property type="component" value="Unassembled WGS sequence"/>
</dbReference>
<dbReference type="SUPFAM" id="SSF143744">
    <property type="entry name" value="GlcG-like"/>
    <property type="match status" value="1"/>
</dbReference>
<organism evidence="2 3">
    <name type="scientific">Nocardia gamkensis</name>
    <dbReference type="NCBI Taxonomy" id="352869"/>
    <lineage>
        <taxon>Bacteria</taxon>
        <taxon>Bacillati</taxon>
        <taxon>Actinomycetota</taxon>
        <taxon>Actinomycetes</taxon>
        <taxon>Mycobacteriales</taxon>
        <taxon>Nocardiaceae</taxon>
        <taxon>Nocardia</taxon>
    </lineage>
</organism>
<proteinExistence type="predicted"/>
<keyword evidence="3" id="KW-1185">Reference proteome</keyword>